<gene>
    <name evidence="1" type="ORF">HLH36_00660</name>
</gene>
<comment type="caution">
    <text evidence="1">The sequence shown here is derived from an EMBL/GenBank/DDBJ whole genome shotgun (WGS) entry which is preliminary data.</text>
</comment>
<dbReference type="RefSeq" id="WP_182984600.1">
    <property type="nucleotide sequence ID" value="NZ_JABEQD010000001.1"/>
</dbReference>
<dbReference type="InterPro" id="IPR051207">
    <property type="entry name" value="ComplexI_NDUFA9_subunit"/>
</dbReference>
<accession>A0A7W4IPV5</accession>
<dbReference type="Proteomes" id="UP000559860">
    <property type="component" value="Unassembled WGS sequence"/>
</dbReference>
<evidence type="ECO:0000313" key="1">
    <source>
        <dbReference type="EMBL" id="MBB2166880.1"/>
    </source>
</evidence>
<dbReference type="PANTHER" id="PTHR12126:SF11">
    <property type="entry name" value="NADH DEHYDROGENASE [UBIQUINONE] 1 ALPHA SUBCOMPLEX SUBUNIT 9, MITOCHONDRIAL"/>
    <property type="match status" value="1"/>
</dbReference>
<evidence type="ECO:0000313" key="2">
    <source>
        <dbReference type="Proteomes" id="UP000559860"/>
    </source>
</evidence>
<proteinExistence type="predicted"/>
<keyword evidence="2" id="KW-1185">Reference proteome</keyword>
<reference evidence="1 2" key="1">
    <citation type="submission" date="2020-04" db="EMBL/GenBank/DDBJ databases">
        <title>Description of novel Gluconacetobacter.</title>
        <authorList>
            <person name="Sombolestani A."/>
        </authorList>
    </citation>
    <scope>NUCLEOTIDE SEQUENCE [LARGE SCALE GENOMIC DNA]</scope>
    <source>
        <strain evidence="1 2">LMG 27801</strain>
    </source>
</reference>
<dbReference type="AlphaFoldDB" id="A0A7W4IPV5"/>
<name>A0A7W4IPV5_9PROT</name>
<sequence>MTHSPAPGDGPVHVIGASGRSGVALCRALLGQGVPVIPVVRDAARWAATGLPGAPVLADLTGPPEALRRALAGATRVASTAHARHVPALLAAMPEEATLVCLGSTRKFTRWPDAHGNGVLAGEAALRESGRNGVILHPTMIYGAQGENNVRRLAALLRRLPVTPLPGGGHALVQPIHQDDVTRSVLAALARPWDGPHALVIAGGTALSYRDFAAMVARLSGLRPRPVLPVPAAAMMAAAWVTRMVPGLPSVGTAEIRRLLEDKAFEIAPMERELGVVPIGLEEGLGRLFGR</sequence>
<dbReference type="InterPro" id="IPR036291">
    <property type="entry name" value="NAD(P)-bd_dom_sf"/>
</dbReference>
<dbReference type="GO" id="GO:0044877">
    <property type="term" value="F:protein-containing complex binding"/>
    <property type="evidence" value="ECO:0007669"/>
    <property type="project" value="TreeGrafter"/>
</dbReference>
<dbReference type="Gene3D" id="3.40.50.720">
    <property type="entry name" value="NAD(P)-binding Rossmann-like Domain"/>
    <property type="match status" value="1"/>
</dbReference>
<dbReference type="PANTHER" id="PTHR12126">
    <property type="entry name" value="NADH-UBIQUINONE OXIDOREDUCTASE 39 KDA SUBUNIT-RELATED"/>
    <property type="match status" value="1"/>
</dbReference>
<protein>
    <submittedName>
        <fullName evidence="1">NAD(P)H-binding protein</fullName>
    </submittedName>
</protein>
<organism evidence="1 2">
    <name type="scientific">Gluconacetobacter aggeris</name>
    <dbReference type="NCBI Taxonomy" id="1286186"/>
    <lineage>
        <taxon>Bacteria</taxon>
        <taxon>Pseudomonadati</taxon>
        <taxon>Pseudomonadota</taxon>
        <taxon>Alphaproteobacteria</taxon>
        <taxon>Acetobacterales</taxon>
        <taxon>Acetobacteraceae</taxon>
        <taxon>Gluconacetobacter</taxon>
    </lineage>
</organism>
<dbReference type="SUPFAM" id="SSF51735">
    <property type="entry name" value="NAD(P)-binding Rossmann-fold domains"/>
    <property type="match status" value="1"/>
</dbReference>
<dbReference type="EMBL" id="JABEQD010000001">
    <property type="protein sequence ID" value="MBB2166880.1"/>
    <property type="molecule type" value="Genomic_DNA"/>
</dbReference>